<dbReference type="Pfam" id="PF22936">
    <property type="entry name" value="Pol_BBD"/>
    <property type="match status" value="1"/>
</dbReference>
<sequence length="107" mass="11417">MENGDGELWIIDPGASSDTTGMSNTLSDLKELSREVTVTTAGEVHLKATQRGRARLAPSEGTQFGLNEVLYVPGLQRNLISLSKASQAGIYAVFNNGSYALSRGDSR</sequence>
<reference evidence="2" key="1">
    <citation type="submission" date="2023-04" db="EMBL/GenBank/DDBJ databases">
        <title>Phytophthora fragariaefolia NBRC 109709.</title>
        <authorList>
            <person name="Ichikawa N."/>
            <person name="Sato H."/>
            <person name="Tonouchi N."/>
        </authorList>
    </citation>
    <scope>NUCLEOTIDE SEQUENCE</scope>
    <source>
        <strain evidence="2">NBRC 109709</strain>
    </source>
</reference>
<evidence type="ECO:0000313" key="2">
    <source>
        <dbReference type="EMBL" id="GMF56991.1"/>
    </source>
</evidence>
<protein>
    <submittedName>
        <fullName evidence="2">Unnamed protein product</fullName>
    </submittedName>
</protein>
<dbReference type="EMBL" id="BSXT01004163">
    <property type="protein sequence ID" value="GMF56991.1"/>
    <property type="molecule type" value="Genomic_DNA"/>
</dbReference>
<dbReference type="Proteomes" id="UP001165121">
    <property type="component" value="Unassembled WGS sequence"/>
</dbReference>
<name>A0A9W6YB03_9STRA</name>
<evidence type="ECO:0000313" key="3">
    <source>
        <dbReference type="Proteomes" id="UP001165121"/>
    </source>
</evidence>
<proteinExistence type="predicted"/>
<evidence type="ECO:0000259" key="1">
    <source>
        <dbReference type="Pfam" id="PF22936"/>
    </source>
</evidence>
<keyword evidence="3" id="KW-1185">Reference proteome</keyword>
<dbReference type="AlphaFoldDB" id="A0A9W6YB03"/>
<organism evidence="2 3">
    <name type="scientific">Phytophthora fragariaefolia</name>
    <dbReference type="NCBI Taxonomy" id="1490495"/>
    <lineage>
        <taxon>Eukaryota</taxon>
        <taxon>Sar</taxon>
        <taxon>Stramenopiles</taxon>
        <taxon>Oomycota</taxon>
        <taxon>Peronosporomycetes</taxon>
        <taxon>Peronosporales</taxon>
        <taxon>Peronosporaceae</taxon>
        <taxon>Phytophthora</taxon>
    </lineage>
</organism>
<dbReference type="InterPro" id="IPR054722">
    <property type="entry name" value="PolX-like_BBD"/>
</dbReference>
<gene>
    <name evidence="2" type="ORF">Pfra01_002427300</name>
</gene>
<dbReference type="OrthoDB" id="118622at2759"/>
<accession>A0A9W6YB03</accession>
<feature type="domain" description="Retrovirus-related Pol polyprotein from transposon TNT 1-94-like beta-barrel" evidence="1">
    <location>
        <begin position="9"/>
        <end position="89"/>
    </location>
</feature>
<comment type="caution">
    <text evidence="2">The sequence shown here is derived from an EMBL/GenBank/DDBJ whole genome shotgun (WGS) entry which is preliminary data.</text>
</comment>